<dbReference type="PROSITE" id="PS51900">
    <property type="entry name" value="CB"/>
    <property type="match status" value="1"/>
</dbReference>
<dbReference type="RefSeq" id="WP_119349318.1">
    <property type="nucleotide sequence ID" value="NZ_JBFHKJ010000219.1"/>
</dbReference>
<dbReference type="InterPro" id="IPR011010">
    <property type="entry name" value="DNA_brk_join_enz"/>
</dbReference>
<dbReference type="SUPFAM" id="SSF56349">
    <property type="entry name" value="DNA breaking-rejoining enzymes"/>
    <property type="match status" value="1"/>
</dbReference>
<dbReference type="GO" id="GO:0015074">
    <property type="term" value="P:DNA integration"/>
    <property type="evidence" value="ECO:0007669"/>
    <property type="project" value="UniProtKB-KW"/>
</dbReference>
<dbReference type="InterPro" id="IPR010998">
    <property type="entry name" value="Integrase_recombinase_N"/>
</dbReference>
<sequence>MNYQESFINYLKYEKRNSSHTVIAYKKDLDQFVLFCTEMVGEFDVKRVDTKLVRNWIVSLMERGYTPRSVNRKVSTIKAYFRFLMKNAETSGVETNPAINLPLPKIRKKLPGFVEENNLHHLLDDGFFSDDFRGVRDKLIITLLYGTGIRLAELLKLKESSFDMKGYLIKVLGKRQKERIIPYPRSINPLLQQYLEIRNREVGYTPDALLVTEKGEPVYEKLIYRVVKRSLEMVTSLEKKSPHVLRHSYATHLLNKGADLNAVKELLGHSSLSATQIYTHTTFEKLHDIYKQAHPRG</sequence>
<evidence type="ECO:0000313" key="13">
    <source>
        <dbReference type="Proteomes" id="UP000266441"/>
    </source>
</evidence>
<keyword evidence="5" id="KW-0229">DNA integration</keyword>
<dbReference type="EMBL" id="QWET01000004">
    <property type="protein sequence ID" value="RIH66084.1"/>
    <property type="molecule type" value="Genomic_DNA"/>
</dbReference>
<dbReference type="OrthoDB" id="9801717at2"/>
<comment type="subcellular location">
    <subcellularLocation>
        <location evidence="1">Cytoplasm</location>
    </subcellularLocation>
</comment>
<dbReference type="Gene3D" id="1.10.150.130">
    <property type="match status" value="1"/>
</dbReference>
<keyword evidence="3" id="KW-0132">Cell division</keyword>
<keyword evidence="2" id="KW-0963">Cytoplasm</keyword>
<evidence type="ECO:0000256" key="6">
    <source>
        <dbReference type="ARBA" id="ARBA00023125"/>
    </source>
</evidence>
<gene>
    <name evidence="12" type="ORF">D1164_07430</name>
</gene>
<dbReference type="InterPro" id="IPR013762">
    <property type="entry name" value="Integrase-like_cat_sf"/>
</dbReference>
<accession>A0A399D2I6</accession>
<evidence type="ECO:0000256" key="5">
    <source>
        <dbReference type="ARBA" id="ARBA00022908"/>
    </source>
</evidence>
<dbReference type="GO" id="GO:0007059">
    <property type="term" value="P:chromosome segregation"/>
    <property type="evidence" value="ECO:0007669"/>
    <property type="project" value="UniProtKB-KW"/>
</dbReference>
<evidence type="ECO:0000256" key="4">
    <source>
        <dbReference type="ARBA" id="ARBA00022829"/>
    </source>
</evidence>
<evidence type="ECO:0000259" key="11">
    <source>
        <dbReference type="PROSITE" id="PS51900"/>
    </source>
</evidence>
<evidence type="ECO:0000256" key="1">
    <source>
        <dbReference type="ARBA" id="ARBA00004496"/>
    </source>
</evidence>
<protein>
    <submittedName>
        <fullName evidence="12">Integrase</fullName>
    </submittedName>
</protein>
<dbReference type="Pfam" id="PF02899">
    <property type="entry name" value="Phage_int_SAM_1"/>
    <property type="match status" value="1"/>
</dbReference>
<dbReference type="AlphaFoldDB" id="A0A399D2I6"/>
<dbReference type="Proteomes" id="UP000266441">
    <property type="component" value="Unassembled WGS sequence"/>
</dbReference>
<dbReference type="GO" id="GO:0006310">
    <property type="term" value="P:DNA recombination"/>
    <property type="evidence" value="ECO:0007669"/>
    <property type="project" value="UniProtKB-KW"/>
</dbReference>
<organism evidence="12 13">
    <name type="scientific">Mariniphaga sediminis</name>
    <dbReference type="NCBI Taxonomy" id="1628158"/>
    <lineage>
        <taxon>Bacteria</taxon>
        <taxon>Pseudomonadati</taxon>
        <taxon>Bacteroidota</taxon>
        <taxon>Bacteroidia</taxon>
        <taxon>Marinilabiliales</taxon>
        <taxon>Prolixibacteraceae</taxon>
        <taxon>Mariniphaga</taxon>
    </lineage>
</organism>
<feature type="domain" description="Core-binding (CB)" evidence="11">
    <location>
        <begin position="1"/>
        <end position="85"/>
    </location>
</feature>
<dbReference type="InterPro" id="IPR002104">
    <property type="entry name" value="Integrase_catalytic"/>
</dbReference>
<keyword evidence="13" id="KW-1185">Reference proteome</keyword>
<comment type="caution">
    <text evidence="12">The sequence shown here is derived from an EMBL/GenBank/DDBJ whole genome shotgun (WGS) entry which is preliminary data.</text>
</comment>
<dbReference type="Pfam" id="PF00589">
    <property type="entry name" value="Phage_integrase"/>
    <property type="match status" value="1"/>
</dbReference>
<dbReference type="GO" id="GO:0003677">
    <property type="term" value="F:DNA binding"/>
    <property type="evidence" value="ECO:0007669"/>
    <property type="project" value="UniProtKB-UniRule"/>
</dbReference>
<reference evidence="12 13" key="1">
    <citation type="journal article" date="2015" name="Int. J. Syst. Evol. Microbiol.">
        <title>Mariniphaga sediminis sp. nov., isolated from coastal sediment.</title>
        <authorList>
            <person name="Wang F.Q."/>
            <person name="Shen Q.Y."/>
            <person name="Chen G.J."/>
            <person name="Du Z.J."/>
        </authorList>
    </citation>
    <scope>NUCLEOTIDE SEQUENCE [LARGE SCALE GENOMIC DNA]</scope>
    <source>
        <strain evidence="12 13">SY21</strain>
    </source>
</reference>
<evidence type="ECO:0000256" key="8">
    <source>
        <dbReference type="ARBA" id="ARBA00023306"/>
    </source>
</evidence>
<dbReference type="Gene3D" id="1.10.443.10">
    <property type="entry name" value="Intergrase catalytic core"/>
    <property type="match status" value="1"/>
</dbReference>
<evidence type="ECO:0000256" key="7">
    <source>
        <dbReference type="ARBA" id="ARBA00023172"/>
    </source>
</evidence>
<proteinExistence type="predicted"/>
<dbReference type="GO" id="GO:0005737">
    <property type="term" value="C:cytoplasm"/>
    <property type="evidence" value="ECO:0007669"/>
    <property type="project" value="UniProtKB-SubCell"/>
</dbReference>
<dbReference type="PANTHER" id="PTHR30349">
    <property type="entry name" value="PHAGE INTEGRASE-RELATED"/>
    <property type="match status" value="1"/>
</dbReference>
<dbReference type="InterPro" id="IPR004107">
    <property type="entry name" value="Integrase_SAM-like_N"/>
</dbReference>
<feature type="domain" description="Tyr recombinase" evidence="10">
    <location>
        <begin position="109"/>
        <end position="291"/>
    </location>
</feature>
<dbReference type="InterPro" id="IPR044068">
    <property type="entry name" value="CB"/>
</dbReference>
<name>A0A399D2I6_9BACT</name>
<dbReference type="GO" id="GO:0051301">
    <property type="term" value="P:cell division"/>
    <property type="evidence" value="ECO:0007669"/>
    <property type="project" value="UniProtKB-KW"/>
</dbReference>
<keyword evidence="7" id="KW-0233">DNA recombination</keyword>
<keyword evidence="4" id="KW-0159">Chromosome partition</keyword>
<evidence type="ECO:0000256" key="2">
    <source>
        <dbReference type="ARBA" id="ARBA00022490"/>
    </source>
</evidence>
<keyword evidence="6 9" id="KW-0238">DNA-binding</keyword>
<keyword evidence="8" id="KW-0131">Cell cycle</keyword>
<evidence type="ECO:0000313" key="12">
    <source>
        <dbReference type="EMBL" id="RIH66084.1"/>
    </source>
</evidence>
<dbReference type="PROSITE" id="PS51898">
    <property type="entry name" value="TYR_RECOMBINASE"/>
    <property type="match status" value="1"/>
</dbReference>
<dbReference type="InterPro" id="IPR050090">
    <property type="entry name" value="Tyrosine_recombinase_XerCD"/>
</dbReference>
<evidence type="ECO:0000256" key="3">
    <source>
        <dbReference type="ARBA" id="ARBA00022618"/>
    </source>
</evidence>
<dbReference type="PANTHER" id="PTHR30349:SF77">
    <property type="entry name" value="TYROSINE RECOMBINASE XERC"/>
    <property type="match status" value="1"/>
</dbReference>
<evidence type="ECO:0000259" key="10">
    <source>
        <dbReference type="PROSITE" id="PS51898"/>
    </source>
</evidence>
<evidence type="ECO:0000256" key="9">
    <source>
        <dbReference type="PROSITE-ProRule" id="PRU01248"/>
    </source>
</evidence>